<accession>A0A6C0GNT5</accession>
<protein>
    <submittedName>
        <fullName evidence="2">Lacal_2735 family protein</fullName>
    </submittedName>
</protein>
<dbReference type="RefSeq" id="WP_162445692.1">
    <property type="nucleotide sequence ID" value="NZ_CP048222.1"/>
</dbReference>
<organism evidence="2 3">
    <name type="scientific">Rhodocytophaga rosea</name>
    <dbReference type="NCBI Taxonomy" id="2704465"/>
    <lineage>
        <taxon>Bacteria</taxon>
        <taxon>Pseudomonadati</taxon>
        <taxon>Bacteroidota</taxon>
        <taxon>Cytophagia</taxon>
        <taxon>Cytophagales</taxon>
        <taxon>Rhodocytophagaceae</taxon>
        <taxon>Rhodocytophaga</taxon>
    </lineage>
</organism>
<evidence type="ECO:0000256" key="1">
    <source>
        <dbReference type="SAM" id="Coils"/>
    </source>
</evidence>
<evidence type="ECO:0000313" key="3">
    <source>
        <dbReference type="Proteomes" id="UP000480178"/>
    </source>
</evidence>
<name>A0A6C0GNT5_9BACT</name>
<evidence type="ECO:0000313" key="2">
    <source>
        <dbReference type="EMBL" id="QHT69708.1"/>
    </source>
</evidence>
<dbReference type="NCBIfam" id="NF033487">
    <property type="entry name" value="Lacal_2735_fam"/>
    <property type="match status" value="1"/>
</dbReference>
<keyword evidence="3" id="KW-1185">Reference proteome</keyword>
<dbReference type="Pfam" id="PF20027">
    <property type="entry name" value="DUF6435"/>
    <property type="match status" value="1"/>
</dbReference>
<keyword evidence="1" id="KW-0175">Coiled coil</keyword>
<dbReference type="Proteomes" id="UP000480178">
    <property type="component" value="Chromosome"/>
</dbReference>
<dbReference type="EMBL" id="CP048222">
    <property type="protein sequence ID" value="QHT69708.1"/>
    <property type="molecule type" value="Genomic_DNA"/>
</dbReference>
<gene>
    <name evidence="2" type="ORF">GXP67_25205</name>
</gene>
<reference evidence="2 3" key="1">
    <citation type="submission" date="2020-01" db="EMBL/GenBank/DDBJ databases">
        <authorList>
            <person name="Kim M.K."/>
        </authorList>
    </citation>
    <scope>NUCLEOTIDE SEQUENCE [LARGE SCALE GENOMIC DNA]</scope>
    <source>
        <strain evidence="2 3">172606-1</strain>
    </source>
</reference>
<dbReference type="AlphaFoldDB" id="A0A6C0GNT5"/>
<proteinExistence type="predicted"/>
<dbReference type="InterPro" id="IPR045493">
    <property type="entry name" value="DUF6435"/>
</dbReference>
<sequence length="58" mass="6724">MFGLFGKKDKKAQLEKKYQQLMQEARDIQRSGDLKAFAFKTAEAEKLMDEIIALKKSE</sequence>
<dbReference type="KEGG" id="rhoz:GXP67_25205"/>
<feature type="coiled-coil region" evidence="1">
    <location>
        <begin position="4"/>
        <end position="31"/>
    </location>
</feature>